<accession>V9SHB3</accession>
<gene>
    <name evidence="1" type="ORF">TNS_ORF434</name>
</gene>
<evidence type="ECO:0000313" key="2">
    <source>
        <dbReference type="Proteomes" id="UP000232615"/>
    </source>
</evidence>
<dbReference type="EMBL" id="KF483846">
    <property type="protein sequence ID" value="AHC55152.1"/>
    <property type="molecule type" value="Genomic_DNA"/>
</dbReference>
<dbReference type="Proteomes" id="UP000232615">
    <property type="component" value="Segment"/>
</dbReference>
<protein>
    <submittedName>
        <fullName evidence="1">Uncharacterized protein</fullName>
    </submittedName>
</protein>
<proteinExistence type="predicted"/>
<name>V9SHB3_9VIRU</name>
<keyword evidence="2" id="KW-1185">Reference proteome</keyword>
<organism evidence="1 2">
    <name type="scientific">Tunisvirus fontaine2</name>
    <dbReference type="NCBI Taxonomy" id="1421067"/>
    <lineage>
        <taxon>Viruses</taxon>
        <taxon>Varidnaviria</taxon>
        <taxon>Bamfordvirae</taxon>
        <taxon>Nucleocytoviricota</taxon>
        <taxon>Megaviricetes</taxon>
        <taxon>Pimascovirales</taxon>
        <taxon>Pimascovirales incertae sedis</taxon>
        <taxon>Marseilleviridae</taxon>
        <taxon>Losannavirus</taxon>
        <taxon>Losannavirus tunisense</taxon>
    </lineage>
</organism>
<sequence>MNRFASQAEMKGAKILDFGFFRRAIFVDGTEVARAGISFCSLNPLNEGISSRVSVRFRGPKDQHEIVRPSLGGYEKIILPGHLEHFPHILDYSEDK</sequence>
<evidence type="ECO:0000313" key="1">
    <source>
        <dbReference type="EMBL" id="AHC55152.1"/>
    </source>
</evidence>
<reference evidence="1 2" key="1">
    <citation type="journal article" date="2014" name="Arch. Virol.">
        <title>Complete genome sequence of Tunisvirus, a new member of the proposed family Marseilleviridae.</title>
        <authorList>
            <person name="Aherfi S."/>
            <person name="Boughalmi M."/>
            <person name="Pagnier I."/>
            <person name="Fournous G."/>
            <person name="La Scola B."/>
            <person name="Raoult D."/>
            <person name="Colson P."/>
        </authorList>
    </citation>
    <scope>NUCLEOTIDE SEQUENCE [LARGE SCALE GENOMIC DNA]</scope>
    <source>
        <strain evidence="1 2">U484</strain>
    </source>
</reference>